<evidence type="ECO:0000256" key="1">
    <source>
        <dbReference type="SAM" id="Coils"/>
    </source>
</evidence>
<evidence type="ECO:0008006" key="5">
    <source>
        <dbReference type="Google" id="ProtNLM"/>
    </source>
</evidence>
<keyword evidence="4" id="KW-1185">Reference proteome</keyword>
<feature type="signal peptide" evidence="2">
    <location>
        <begin position="1"/>
        <end position="20"/>
    </location>
</feature>
<evidence type="ECO:0000256" key="2">
    <source>
        <dbReference type="SAM" id="SignalP"/>
    </source>
</evidence>
<evidence type="ECO:0000313" key="4">
    <source>
        <dbReference type="Proteomes" id="UP000799092"/>
    </source>
</evidence>
<dbReference type="EMBL" id="WJNG01000002">
    <property type="protein sequence ID" value="MRH41352.1"/>
    <property type="molecule type" value="Genomic_DNA"/>
</dbReference>
<evidence type="ECO:0000313" key="3">
    <source>
        <dbReference type="EMBL" id="MRH41352.1"/>
    </source>
</evidence>
<protein>
    <recommendedName>
        <fullName evidence="5">Lipoprotein</fullName>
    </recommendedName>
</protein>
<dbReference type="Pfam" id="PF19903">
    <property type="entry name" value="DUF6376"/>
    <property type="match status" value="1"/>
</dbReference>
<comment type="caution">
    <text evidence="3">The sequence shown here is derived from an EMBL/GenBank/DDBJ whole genome shotgun (WGS) entry which is preliminary data.</text>
</comment>
<keyword evidence="2" id="KW-0732">Signal</keyword>
<keyword evidence="1" id="KW-0175">Coiled coil</keyword>
<reference evidence="3" key="1">
    <citation type="submission" date="2019-11" db="EMBL/GenBank/DDBJ databases">
        <authorList>
            <person name="Li J."/>
        </authorList>
    </citation>
    <scope>NUCLEOTIDE SEQUENCE</scope>
    <source>
        <strain evidence="3">B6B</strain>
    </source>
</reference>
<dbReference type="RefSeq" id="WP_153735023.1">
    <property type="nucleotide sequence ID" value="NZ_WJNG01000002.1"/>
</dbReference>
<dbReference type="OrthoDB" id="2607309at2"/>
<organism evidence="3 4">
    <name type="scientific">Aquibacillus halophilus</name>
    <dbReference type="NCBI Taxonomy" id="930132"/>
    <lineage>
        <taxon>Bacteria</taxon>
        <taxon>Bacillati</taxon>
        <taxon>Bacillota</taxon>
        <taxon>Bacilli</taxon>
        <taxon>Bacillales</taxon>
        <taxon>Bacillaceae</taxon>
        <taxon>Aquibacillus</taxon>
    </lineage>
</organism>
<accession>A0A6A8DJ56</accession>
<dbReference type="InterPro" id="IPR045956">
    <property type="entry name" value="DUF6376"/>
</dbReference>
<feature type="coiled-coil region" evidence="1">
    <location>
        <begin position="61"/>
        <end position="122"/>
    </location>
</feature>
<dbReference type="AlphaFoldDB" id="A0A6A8DJ56"/>
<dbReference type="Proteomes" id="UP000799092">
    <property type="component" value="Unassembled WGS sequence"/>
</dbReference>
<proteinExistence type="predicted"/>
<feature type="chain" id="PRO_5039592278" description="Lipoprotein" evidence="2">
    <location>
        <begin position="21"/>
        <end position="143"/>
    </location>
</feature>
<gene>
    <name evidence="3" type="ORF">GH741_01535</name>
</gene>
<name>A0A6A8DJ56_9BACI</name>
<dbReference type="PROSITE" id="PS51257">
    <property type="entry name" value="PROKAR_LIPOPROTEIN"/>
    <property type="match status" value="1"/>
</dbReference>
<sequence>MKKIFGSILLIMVLSGCSFLGEVNESIDYTEEATTHINNLSDFAENAPQMIEDAANDPAAREELASKLQTLKEEVEAFNLVDPPSIAKDIHESLVNKNEILLDEINKVLENGKLAVEQLENSEIVKTINEASDLLDRIKNIGL</sequence>